<dbReference type="Proteomes" id="UP000536909">
    <property type="component" value="Unassembled WGS sequence"/>
</dbReference>
<evidence type="ECO:0000313" key="8">
    <source>
        <dbReference type="Proteomes" id="UP000536909"/>
    </source>
</evidence>
<name>A0ABR6MQ62_9DEIO</name>
<evidence type="ECO:0000313" key="7">
    <source>
        <dbReference type="EMBL" id="MBB5294076.1"/>
    </source>
</evidence>
<dbReference type="InterPro" id="IPR007829">
    <property type="entry name" value="TM2"/>
</dbReference>
<evidence type="ECO:0000256" key="4">
    <source>
        <dbReference type="ARBA" id="ARBA00023136"/>
    </source>
</evidence>
<protein>
    <recommendedName>
        <fullName evidence="6">TM2 domain-containing protein</fullName>
    </recommendedName>
</protein>
<feature type="domain" description="TM2" evidence="6">
    <location>
        <begin position="33"/>
        <end position="76"/>
    </location>
</feature>
<evidence type="ECO:0000256" key="5">
    <source>
        <dbReference type="SAM" id="Phobius"/>
    </source>
</evidence>
<dbReference type="EMBL" id="JACHFV010000003">
    <property type="protein sequence ID" value="MBB5294076.1"/>
    <property type="molecule type" value="Genomic_DNA"/>
</dbReference>
<proteinExistence type="predicted"/>
<keyword evidence="2 5" id="KW-0812">Transmembrane</keyword>
<keyword evidence="3 5" id="KW-1133">Transmembrane helix</keyword>
<comment type="caution">
    <text evidence="7">The sequence shown here is derived from an EMBL/GenBank/DDBJ whole genome shotgun (WGS) entry which is preliminary data.</text>
</comment>
<reference evidence="7 8" key="1">
    <citation type="submission" date="2020-08" db="EMBL/GenBank/DDBJ databases">
        <title>Genomic Encyclopedia of Type Strains, Phase IV (KMG-IV): sequencing the most valuable type-strain genomes for metagenomic binning, comparative biology and taxonomic classification.</title>
        <authorList>
            <person name="Goeker M."/>
        </authorList>
    </citation>
    <scope>NUCLEOTIDE SEQUENCE [LARGE SCALE GENOMIC DNA]</scope>
    <source>
        <strain evidence="7 8">DSM 105434</strain>
    </source>
</reference>
<dbReference type="RefSeq" id="WP_206733015.1">
    <property type="nucleotide sequence ID" value="NZ_BSUI01000016.1"/>
</dbReference>
<keyword evidence="8" id="KW-1185">Reference proteome</keyword>
<sequence length="367" mass="40081">MTVISDPLIQKAYSQLSTEDRMIFENAYKRKARKIGVAYLCWFFGLHYAYLGQWGTQFIYWFTFSGFLIWALIDLFRLPTLVANRNKDIALEVLQHVKLHAESGTTVVMTGVPVVAPTPEPSPPEVSSTSDPVSPLLTSPLFTPQATQNNWLIPAGIIAALVVLFGGGWLGVHAFSARAHASEPVSPPVASTPTLTASAVSPAVSTASVPTPEATGPSFRLVKPLSDPVRSGMPRLYDLATTMDGSDGKGCALIDPGNPVKRCRVSVSTTGQYTWGSAWCSANAAGLANFLNHATFRYEIDGQPINKEQFWEGHTSTCLKRRLVVQDFQPGQTHEFRLITELDRSIQDGGSRYPAGRYELQLTVKAH</sequence>
<feature type="transmembrane region" description="Helical" evidence="5">
    <location>
        <begin position="58"/>
        <end position="76"/>
    </location>
</feature>
<keyword evidence="4 5" id="KW-0472">Membrane</keyword>
<gene>
    <name evidence="7" type="ORF">HNQ10_000890</name>
</gene>
<accession>A0ABR6MQ62</accession>
<feature type="transmembrane region" description="Helical" evidence="5">
    <location>
        <begin position="35"/>
        <end position="52"/>
    </location>
</feature>
<dbReference type="Pfam" id="PF05154">
    <property type="entry name" value="TM2"/>
    <property type="match status" value="1"/>
</dbReference>
<evidence type="ECO:0000256" key="1">
    <source>
        <dbReference type="ARBA" id="ARBA00004141"/>
    </source>
</evidence>
<comment type="subcellular location">
    <subcellularLocation>
        <location evidence="1">Membrane</location>
        <topology evidence="1">Multi-pass membrane protein</topology>
    </subcellularLocation>
</comment>
<evidence type="ECO:0000256" key="3">
    <source>
        <dbReference type="ARBA" id="ARBA00022989"/>
    </source>
</evidence>
<evidence type="ECO:0000256" key="2">
    <source>
        <dbReference type="ARBA" id="ARBA00022692"/>
    </source>
</evidence>
<organism evidence="7 8">
    <name type="scientific">Deinococcus metallilatus</name>
    <dbReference type="NCBI Taxonomy" id="1211322"/>
    <lineage>
        <taxon>Bacteria</taxon>
        <taxon>Thermotogati</taxon>
        <taxon>Deinococcota</taxon>
        <taxon>Deinococci</taxon>
        <taxon>Deinococcales</taxon>
        <taxon>Deinococcaceae</taxon>
        <taxon>Deinococcus</taxon>
    </lineage>
</organism>
<evidence type="ECO:0000259" key="6">
    <source>
        <dbReference type="Pfam" id="PF05154"/>
    </source>
</evidence>
<feature type="transmembrane region" description="Helical" evidence="5">
    <location>
        <begin position="151"/>
        <end position="172"/>
    </location>
</feature>